<keyword evidence="2" id="KW-1185">Reference proteome</keyword>
<organism evidence="1 2">
    <name type="scientific">Araneus ventricosus</name>
    <name type="common">Orbweaver spider</name>
    <name type="synonym">Epeira ventricosa</name>
    <dbReference type="NCBI Taxonomy" id="182803"/>
    <lineage>
        <taxon>Eukaryota</taxon>
        <taxon>Metazoa</taxon>
        <taxon>Ecdysozoa</taxon>
        <taxon>Arthropoda</taxon>
        <taxon>Chelicerata</taxon>
        <taxon>Arachnida</taxon>
        <taxon>Araneae</taxon>
        <taxon>Araneomorphae</taxon>
        <taxon>Entelegynae</taxon>
        <taxon>Araneoidea</taxon>
        <taxon>Araneidae</taxon>
        <taxon>Araneus</taxon>
    </lineage>
</organism>
<comment type="caution">
    <text evidence="1">The sequence shown here is derived from an EMBL/GenBank/DDBJ whole genome shotgun (WGS) entry which is preliminary data.</text>
</comment>
<name>A0A4Y2W4P2_ARAVE</name>
<protein>
    <submittedName>
        <fullName evidence="1">Uncharacterized protein</fullName>
    </submittedName>
</protein>
<evidence type="ECO:0000313" key="1">
    <source>
        <dbReference type="EMBL" id="GBO31484.1"/>
    </source>
</evidence>
<dbReference type="EMBL" id="BGPR01054793">
    <property type="protein sequence ID" value="GBO31484.1"/>
    <property type="molecule type" value="Genomic_DNA"/>
</dbReference>
<reference evidence="1 2" key="1">
    <citation type="journal article" date="2019" name="Sci. Rep.">
        <title>Orb-weaving spider Araneus ventricosus genome elucidates the spidroin gene catalogue.</title>
        <authorList>
            <person name="Kono N."/>
            <person name="Nakamura H."/>
            <person name="Ohtoshi R."/>
            <person name="Moran D.A.P."/>
            <person name="Shinohara A."/>
            <person name="Yoshida Y."/>
            <person name="Fujiwara M."/>
            <person name="Mori M."/>
            <person name="Tomita M."/>
            <person name="Arakawa K."/>
        </authorList>
    </citation>
    <scope>NUCLEOTIDE SEQUENCE [LARGE SCALE GENOMIC DNA]</scope>
</reference>
<dbReference type="AlphaFoldDB" id="A0A4Y2W4P2"/>
<accession>A0A4Y2W4P2</accession>
<gene>
    <name evidence="1" type="ORF">AVEN_8027_1</name>
</gene>
<evidence type="ECO:0000313" key="2">
    <source>
        <dbReference type="Proteomes" id="UP000499080"/>
    </source>
</evidence>
<sequence>MVARQKRQDELRNSHAATHSGAINVIAKYGHNHSDIQQRRCRHTHAYINKERNTDKMRYGVKESGGEMKQTHNQQRKCCAATRLRRPFWYIANAGTAGEIQQRVMVPPTAAAKHSTAYATTRRMSHIGTPLWSQTARQTRHQHMSADRYT</sequence>
<proteinExistence type="predicted"/>
<dbReference type="Proteomes" id="UP000499080">
    <property type="component" value="Unassembled WGS sequence"/>
</dbReference>